<protein>
    <submittedName>
        <fullName evidence="3">Type I site-specific deoxyribonuclease HsdR family</fullName>
    </submittedName>
</protein>
<dbReference type="Proteomes" id="UP000033423">
    <property type="component" value="Unassembled WGS sequence"/>
</dbReference>
<accession>A0A0F3GW08</accession>
<feature type="region of interest" description="Disordered" evidence="1">
    <location>
        <begin position="1"/>
        <end position="25"/>
    </location>
</feature>
<reference evidence="3 4" key="1">
    <citation type="submission" date="2015-02" db="EMBL/GenBank/DDBJ databases">
        <title>Single-cell genomics of uncultivated deep-branching MTB reveals a conserved set of magnetosome genes.</title>
        <authorList>
            <person name="Kolinko S."/>
            <person name="Richter M."/>
            <person name="Glockner F.O."/>
            <person name="Brachmann A."/>
            <person name="Schuler D."/>
        </authorList>
    </citation>
    <scope>NUCLEOTIDE SEQUENCE [LARGE SCALE GENOMIC DNA]</scope>
    <source>
        <strain evidence="3">TM-1</strain>
    </source>
</reference>
<feature type="domain" description="Type I restriction enzyme HindI endonuclease subunit-like C-terminal" evidence="2">
    <location>
        <begin position="20"/>
        <end position="100"/>
    </location>
</feature>
<evidence type="ECO:0000313" key="3">
    <source>
        <dbReference type="EMBL" id="KJU86047.1"/>
    </source>
</evidence>
<evidence type="ECO:0000313" key="4">
    <source>
        <dbReference type="Proteomes" id="UP000033423"/>
    </source>
</evidence>
<keyword evidence="4" id="KW-1185">Reference proteome</keyword>
<dbReference type="Pfam" id="PF11867">
    <property type="entry name" value="T1RH-like_C"/>
    <property type="match status" value="1"/>
</dbReference>
<dbReference type="EMBL" id="LACI01000762">
    <property type="protein sequence ID" value="KJU86047.1"/>
    <property type="molecule type" value="Genomic_DNA"/>
</dbReference>
<dbReference type="AlphaFoldDB" id="A0A0F3GW08"/>
<sequence length="101" mass="11309">MTNFNESPGSLNRLATYTESGGTGSTAIEQEEAVAVMLEKYELCSDMFHGFDWTVWHRGTKEQKLALLPSAQEHILEQEDGKQRFIKTVTELSQAFALSVP</sequence>
<organism evidence="3 4">
    <name type="scientific">Candidatus Magnetobacterium bavaricum</name>
    <dbReference type="NCBI Taxonomy" id="29290"/>
    <lineage>
        <taxon>Bacteria</taxon>
        <taxon>Pseudomonadati</taxon>
        <taxon>Nitrospirota</taxon>
        <taxon>Thermodesulfovibrionia</taxon>
        <taxon>Thermodesulfovibrionales</taxon>
        <taxon>Candidatus Magnetobacteriaceae</taxon>
        <taxon>Candidatus Magnetobacterium</taxon>
    </lineage>
</organism>
<evidence type="ECO:0000259" key="2">
    <source>
        <dbReference type="Pfam" id="PF11867"/>
    </source>
</evidence>
<proteinExistence type="predicted"/>
<comment type="caution">
    <text evidence="3">The sequence shown here is derived from an EMBL/GenBank/DDBJ whole genome shotgun (WGS) entry which is preliminary data.</text>
</comment>
<evidence type="ECO:0000256" key="1">
    <source>
        <dbReference type="SAM" id="MobiDB-lite"/>
    </source>
</evidence>
<dbReference type="InterPro" id="IPR021810">
    <property type="entry name" value="T1RH-like_C"/>
</dbReference>
<feature type="non-terminal residue" evidence="3">
    <location>
        <position position="101"/>
    </location>
</feature>
<gene>
    <name evidence="3" type="ORF">MBAV_001759</name>
</gene>
<name>A0A0F3GW08_9BACT</name>